<keyword evidence="3" id="KW-1185">Reference proteome</keyword>
<feature type="region of interest" description="Disordered" evidence="1">
    <location>
        <begin position="64"/>
        <end position="117"/>
    </location>
</feature>
<evidence type="ECO:0000313" key="2">
    <source>
        <dbReference type="EMBL" id="KAK3781704.1"/>
    </source>
</evidence>
<accession>A0AAE1A5I5</accession>
<evidence type="ECO:0000256" key="1">
    <source>
        <dbReference type="SAM" id="MobiDB-lite"/>
    </source>
</evidence>
<dbReference type="Proteomes" id="UP001283361">
    <property type="component" value="Unassembled WGS sequence"/>
</dbReference>
<dbReference type="EMBL" id="JAWDGP010002612">
    <property type="protein sequence ID" value="KAK3781704.1"/>
    <property type="molecule type" value="Genomic_DNA"/>
</dbReference>
<reference evidence="2" key="1">
    <citation type="journal article" date="2023" name="G3 (Bethesda)">
        <title>A reference genome for the long-term kleptoplast-retaining sea slug Elysia crispata morphotype clarki.</title>
        <authorList>
            <person name="Eastman K.E."/>
            <person name="Pendleton A.L."/>
            <person name="Shaikh M.A."/>
            <person name="Suttiyut T."/>
            <person name="Ogas R."/>
            <person name="Tomko P."/>
            <person name="Gavelis G."/>
            <person name="Widhalm J.R."/>
            <person name="Wisecaver J.H."/>
        </authorList>
    </citation>
    <scope>NUCLEOTIDE SEQUENCE</scope>
    <source>
        <strain evidence="2">ECLA1</strain>
    </source>
</reference>
<protein>
    <submittedName>
        <fullName evidence="2">Uncharacterized protein</fullName>
    </submittedName>
</protein>
<evidence type="ECO:0000313" key="3">
    <source>
        <dbReference type="Proteomes" id="UP001283361"/>
    </source>
</evidence>
<comment type="caution">
    <text evidence="2">The sequence shown here is derived from an EMBL/GenBank/DDBJ whole genome shotgun (WGS) entry which is preliminary data.</text>
</comment>
<organism evidence="2 3">
    <name type="scientific">Elysia crispata</name>
    <name type="common">lettuce slug</name>
    <dbReference type="NCBI Taxonomy" id="231223"/>
    <lineage>
        <taxon>Eukaryota</taxon>
        <taxon>Metazoa</taxon>
        <taxon>Spiralia</taxon>
        <taxon>Lophotrochozoa</taxon>
        <taxon>Mollusca</taxon>
        <taxon>Gastropoda</taxon>
        <taxon>Heterobranchia</taxon>
        <taxon>Euthyneura</taxon>
        <taxon>Panpulmonata</taxon>
        <taxon>Sacoglossa</taxon>
        <taxon>Placobranchoidea</taxon>
        <taxon>Plakobranchidae</taxon>
        <taxon>Elysia</taxon>
    </lineage>
</organism>
<sequence length="130" mass="14941">MNQSADIMTLQAVIDLHELCHDDEFHASSPPARRQPSCLTRTRSLDILNFSHIYGISQVLTRELDPESRPRLQSHLRKVDKPLRQPQGLVDTRAHGSTCRPQSDSDPDRAGWPRRSRGDKFSLERELIYI</sequence>
<dbReference type="AlphaFoldDB" id="A0AAE1A5I5"/>
<feature type="compositionally biased region" description="Basic and acidic residues" evidence="1">
    <location>
        <begin position="106"/>
        <end position="117"/>
    </location>
</feature>
<gene>
    <name evidence="2" type="ORF">RRG08_043611</name>
</gene>
<proteinExistence type="predicted"/>
<name>A0AAE1A5I5_9GAST</name>